<reference evidence="2 3" key="1">
    <citation type="submission" date="2023-02" db="EMBL/GenBank/DDBJ databases">
        <title>Evolution of Hrp T3SS in non-pathogenic Pseudomonas fluorescens.</title>
        <authorList>
            <person name="Liao K."/>
            <person name="Wei H."/>
            <person name="Gu Y."/>
        </authorList>
    </citation>
    <scope>NUCLEOTIDE SEQUENCE [LARGE SCALE GENOMIC DNA]</scope>
    <source>
        <strain evidence="2 3">FP607</strain>
    </source>
</reference>
<keyword evidence="3" id="KW-1185">Reference proteome</keyword>
<dbReference type="Proteomes" id="UP001230768">
    <property type="component" value="Chromosome"/>
</dbReference>
<evidence type="ECO:0008006" key="4">
    <source>
        <dbReference type="Google" id="ProtNLM"/>
    </source>
</evidence>
<dbReference type="EMBL" id="CP117430">
    <property type="protein sequence ID" value="WLI19763.1"/>
    <property type="molecule type" value="Genomic_DNA"/>
</dbReference>
<evidence type="ECO:0000256" key="1">
    <source>
        <dbReference type="SAM" id="MobiDB-lite"/>
    </source>
</evidence>
<feature type="compositionally biased region" description="Low complexity" evidence="1">
    <location>
        <begin position="11"/>
        <end position="22"/>
    </location>
</feature>
<accession>A0ABY9GVU4</accession>
<organism evidence="2 3">
    <name type="scientific">Pseudomonas wuhanensis</name>
    <dbReference type="NCBI Taxonomy" id="2954098"/>
    <lineage>
        <taxon>Bacteria</taxon>
        <taxon>Pseudomonadati</taxon>
        <taxon>Pseudomonadota</taxon>
        <taxon>Gammaproteobacteria</taxon>
        <taxon>Pseudomonadales</taxon>
        <taxon>Pseudomonadaceae</taxon>
        <taxon>Pseudomonas</taxon>
    </lineage>
</organism>
<feature type="region of interest" description="Disordered" evidence="1">
    <location>
        <begin position="1"/>
        <end position="22"/>
    </location>
</feature>
<name>A0ABY9GVU4_9PSED</name>
<protein>
    <recommendedName>
        <fullName evidence="4">Ig-like domain (Group 3)</fullName>
    </recommendedName>
</protein>
<evidence type="ECO:0000313" key="2">
    <source>
        <dbReference type="EMBL" id="WLI19763.1"/>
    </source>
</evidence>
<gene>
    <name evidence="2" type="ORF">PSH88_06920</name>
</gene>
<evidence type="ECO:0000313" key="3">
    <source>
        <dbReference type="Proteomes" id="UP001230768"/>
    </source>
</evidence>
<dbReference type="RefSeq" id="WP_305425500.1">
    <property type="nucleotide sequence ID" value="NZ_CP117430.1"/>
</dbReference>
<proteinExistence type="predicted"/>
<sequence length="1354" mass="145533">MEDKAVDAVISESEQAQESPPEQIDADMDLHDEVFWADGVTATITAIGGIGSGLNRFAAVMEFKYRNYGGSLFVRTTRYKMTQPPGYDHKYRANINFKIGMKGSYRQVNSPDALSQDRQWHTYEKELSLSWQSGYPIEIAIQCDFDGPDGGEPFWTTKNYEAATPNITFPTNYLNIAGYPLRVSGTNNFAVPITVKLWRGGDSLHDSVAARIVGSTWTADFTDGFVPGTYRVTAEQHSLSGIWVSLLPLVPQVSSPVSNSVIAVQPITVTGRGYPGAVVDLVYPGGQPLKVGIQVPPSGVWTTTLDTLPWNNELSFHTIQRINGMDSAYLDPPHKLRLLGSPPLTTHSANQKVEQKITVGGLLTGPFKSGTINVYRDATSTRLGTGNVLSTGGWSASITLTPGPYTVTTSHVYSSVTSLRSAPLRLRVRPSKPTITSALNGETVRLSGTGYNGADVLMHVHQAHSAAHYFDVPVNSGTWAKEIPGEFVPGNYQFSGKQSVSDGGSGRILNSVWADNLTVNVPTPAPTGVTATVNGQRATFRGRGRQWGTNAVKIGIYNNGIALPGVPQANVLPNLNWETTANADLAPGNYTALTARQWVNNQWSGNSASFSMIVSSPPPIFTEPPLTPPSGQRPRISGTAWPGSTIILKVPGKPDVPLTATGGSFVRNASEDLPPGTCTITATAAFGGQTSPVASRTFTVKTPKPEITTAANAEVDLSPVLEGKGFKGCWVVIYSNVTHQPLGAGPVGQDNKWKVTLIEQVPANLTVYAIQQESQSSNNISDRTEVQTVKVRVPKPGITVPAQNGKPARGALFSGTGQYPGTVELSIKGQGQPFLKDIEVKANGTWEAKVTLPAGGPVTLEARQRQRTYASDPFERVVTVVPAVPVVDTPRNGAALGALLRISGFGYPGDTIGIYRRNRYLHLGNTTVSAAGTWSARVAHNMIAGDGISVLASAGAGLDSNLSPIFNFLLLKPAPKITEPLAGDWVGIHPLFSGLATPGASIDVASWFNTDDVLAPATIADAHGRWAVTGNKDLREGAMRVVVRQTVDGTPSEWFESGRFMVERKTAEFEAPAVHYPLLGQEVGRRPMFSGTGEPGAEVLIVKQNAMSTELGRTRVDRNGRWALRSQIELPVAITPYVYSVRQSRDGAISKWLLPHRSLVVTQVAAGFEKPVIDIPVDDATQVLERYPLFAGRGVPGAELKVYQEDEGTVLAITRVDAEGNWSVRNQFSLSQRVRRISTQQNMDGQLSAWSSTVSFNVAGKLDKPVFTYPSQNAHVSPHAVIRGTALPRGEVRLYQSGNPDKVWGRGVVDGQGQWVIVTEALPLGDFKMVGRVHAGADFSLWTTVLELRVIEGG</sequence>